<evidence type="ECO:0000313" key="3">
    <source>
        <dbReference type="Proteomes" id="UP000219338"/>
    </source>
</evidence>
<dbReference type="InterPro" id="IPR051678">
    <property type="entry name" value="AGP_Transferase"/>
</dbReference>
<dbReference type="PANTHER" id="PTHR21310:SF13">
    <property type="entry name" value="AMINOGLYCOSIDE PHOSPHOTRANSFERASE DOMAIN-CONTAINING PROTEIN"/>
    <property type="match status" value="1"/>
</dbReference>
<dbReference type="AlphaFoldDB" id="A0A284R1T9"/>
<dbReference type="OMA" id="HLPRIKT"/>
<protein>
    <recommendedName>
        <fullName evidence="1">Aminoglycoside phosphotransferase domain-containing protein</fullName>
    </recommendedName>
</protein>
<sequence length="426" mass="48510">MAMLHPSDSTFAQTDPLSPSLISSLFESSLGVSPANIESPTSSQGLYHKVYFVTLAESAHSRWSGKDVVLRVARKAIEKIKIENEVAVIDVVRNAGLPVPEVLFYNSDPANDLGFEYICVEKSPYPSLQDTWMSLSPEALDNVLNQFVDFFIRIFTLELPRGGEFYGSLRVTEMEGRREVVLGPVLEETLWQLPDILRYFHAAPYNLTRESFATLNPCGWYPSWVAYISAFLKCYYHVILVHPSVSFLLCLLDPLQCLIEKLDSREVDWVRRLRDEKGLQGRLWHRDLHFGNLLADEEGNIRAIIDWEFSGVGPSFHKTSSPVRNCISFAYSSEPTPSADKLRLLDGWPELFLSRLKAASPSVYNQWIWESDPERVLGREGKALSDVREYLRSCLEVGVRQWGNVEAGKGAWKDVVENRLRELECW</sequence>
<dbReference type="STRING" id="47428.A0A284R1T9"/>
<dbReference type="InterPro" id="IPR011009">
    <property type="entry name" value="Kinase-like_dom_sf"/>
</dbReference>
<dbReference type="SUPFAM" id="SSF56112">
    <property type="entry name" value="Protein kinase-like (PK-like)"/>
    <property type="match status" value="1"/>
</dbReference>
<organism evidence="2 3">
    <name type="scientific">Armillaria ostoyae</name>
    <name type="common">Armillaria root rot fungus</name>
    <dbReference type="NCBI Taxonomy" id="47428"/>
    <lineage>
        <taxon>Eukaryota</taxon>
        <taxon>Fungi</taxon>
        <taxon>Dikarya</taxon>
        <taxon>Basidiomycota</taxon>
        <taxon>Agaricomycotina</taxon>
        <taxon>Agaricomycetes</taxon>
        <taxon>Agaricomycetidae</taxon>
        <taxon>Agaricales</taxon>
        <taxon>Marasmiineae</taxon>
        <taxon>Physalacriaceae</taxon>
        <taxon>Armillaria</taxon>
    </lineage>
</organism>
<dbReference type="Gene3D" id="3.90.1200.10">
    <property type="match status" value="1"/>
</dbReference>
<dbReference type="InterPro" id="IPR002575">
    <property type="entry name" value="Aminoglycoside_PTrfase"/>
</dbReference>
<evidence type="ECO:0000313" key="2">
    <source>
        <dbReference type="EMBL" id="SJL02668.1"/>
    </source>
</evidence>
<accession>A0A284R1T9</accession>
<dbReference type="Proteomes" id="UP000219338">
    <property type="component" value="Unassembled WGS sequence"/>
</dbReference>
<dbReference type="PANTHER" id="PTHR21310">
    <property type="entry name" value="AMINOGLYCOSIDE PHOSPHOTRANSFERASE-RELATED-RELATED"/>
    <property type="match status" value="1"/>
</dbReference>
<evidence type="ECO:0000259" key="1">
    <source>
        <dbReference type="Pfam" id="PF01636"/>
    </source>
</evidence>
<proteinExistence type="predicted"/>
<feature type="domain" description="Aminoglycoside phosphotransferase" evidence="1">
    <location>
        <begin position="50"/>
        <end position="314"/>
    </location>
</feature>
<name>A0A284R1T9_ARMOS</name>
<dbReference type="OrthoDB" id="2831558at2759"/>
<gene>
    <name evidence="2" type="ORF">ARMOST_06002</name>
</gene>
<dbReference type="Pfam" id="PF01636">
    <property type="entry name" value="APH"/>
    <property type="match status" value="1"/>
</dbReference>
<reference evidence="3" key="1">
    <citation type="journal article" date="2017" name="Nat. Ecol. Evol.">
        <title>Genome expansion and lineage-specific genetic innovations in the forest pathogenic fungi Armillaria.</title>
        <authorList>
            <person name="Sipos G."/>
            <person name="Prasanna A.N."/>
            <person name="Walter M.C."/>
            <person name="O'Connor E."/>
            <person name="Balint B."/>
            <person name="Krizsan K."/>
            <person name="Kiss B."/>
            <person name="Hess J."/>
            <person name="Varga T."/>
            <person name="Slot J."/>
            <person name="Riley R."/>
            <person name="Boka B."/>
            <person name="Rigling D."/>
            <person name="Barry K."/>
            <person name="Lee J."/>
            <person name="Mihaltcheva S."/>
            <person name="LaButti K."/>
            <person name="Lipzen A."/>
            <person name="Waldron R."/>
            <person name="Moloney N.M."/>
            <person name="Sperisen C."/>
            <person name="Kredics L."/>
            <person name="Vagvoelgyi C."/>
            <person name="Patrignani A."/>
            <person name="Fitzpatrick D."/>
            <person name="Nagy I."/>
            <person name="Doyle S."/>
            <person name="Anderson J.B."/>
            <person name="Grigoriev I.V."/>
            <person name="Gueldener U."/>
            <person name="Muensterkoetter M."/>
            <person name="Nagy L.G."/>
        </authorList>
    </citation>
    <scope>NUCLEOTIDE SEQUENCE [LARGE SCALE GENOMIC DNA]</scope>
    <source>
        <strain evidence="3">C18/9</strain>
    </source>
</reference>
<keyword evidence="3" id="KW-1185">Reference proteome</keyword>
<dbReference type="Gene3D" id="3.30.200.20">
    <property type="entry name" value="Phosphorylase Kinase, domain 1"/>
    <property type="match status" value="1"/>
</dbReference>
<dbReference type="EMBL" id="FUEG01000003">
    <property type="protein sequence ID" value="SJL02668.1"/>
    <property type="molecule type" value="Genomic_DNA"/>
</dbReference>